<evidence type="ECO:0000313" key="3">
    <source>
        <dbReference type="Proteomes" id="UP001500236"/>
    </source>
</evidence>
<sequence length="90" mass="9432">MPGLGEAEDWSADAPHRKLWKLLLGVLLLLVAVGVVIGAAAQYAGDTSSGFAAGDPLGVYLIGMLLGGFLFVVVPAVVAAWLIWSWRRGL</sequence>
<keyword evidence="1" id="KW-0472">Membrane</keyword>
<keyword evidence="1" id="KW-1133">Transmembrane helix</keyword>
<accession>A0ABP6LUT1</accession>
<evidence type="ECO:0000256" key="1">
    <source>
        <dbReference type="SAM" id="Phobius"/>
    </source>
</evidence>
<dbReference type="EMBL" id="BAAAVT010000007">
    <property type="protein sequence ID" value="GAA3061933.1"/>
    <property type="molecule type" value="Genomic_DNA"/>
</dbReference>
<gene>
    <name evidence="2" type="ORF">GCM10010529_14240</name>
</gene>
<protein>
    <submittedName>
        <fullName evidence="2">Uncharacterized protein</fullName>
    </submittedName>
</protein>
<feature type="transmembrane region" description="Helical" evidence="1">
    <location>
        <begin position="22"/>
        <end position="45"/>
    </location>
</feature>
<reference evidence="3" key="1">
    <citation type="journal article" date="2019" name="Int. J. Syst. Evol. Microbiol.">
        <title>The Global Catalogue of Microorganisms (GCM) 10K type strain sequencing project: providing services to taxonomists for standard genome sequencing and annotation.</title>
        <authorList>
            <consortium name="The Broad Institute Genomics Platform"/>
            <consortium name="The Broad Institute Genome Sequencing Center for Infectious Disease"/>
            <person name="Wu L."/>
            <person name="Ma J."/>
        </authorList>
    </citation>
    <scope>NUCLEOTIDE SEQUENCE [LARGE SCALE GENOMIC DNA]</scope>
    <source>
        <strain evidence="3">JCM 14309</strain>
    </source>
</reference>
<feature type="transmembrane region" description="Helical" evidence="1">
    <location>
        <begin position="57"/>
        <end position="84"/>
    </location>
</feature>
<organism evidence="2 3">
    <name type="scientific">Nesterenkonia aethiopica</name>
    <dbReference type="NCBI Taxonomy" id="269144"/>
    <lineage>
        <taxon>Bacteria</taxon>
        <taxon>Bacillati</taxon>
        <taxon>Actinomycetota</taxon>
        <taxon>Actinomycetes</taxon>
        <taxon>Micrococcales</taxon>
        <taxon>Micrococcaceae</taxon>
        <taxon>Nesterenkonia</taxon>
    </lineage>
</organism>
<comment type="caution">
    <text evidence="2">The sequence shown here is derived from an EMBL/GenBank/DDBJ whole genome shotgun (WGS) entry which is preliminary data.</text>
</comment>
<proteinExistence type="predicted"/>
<keyword evidence="1" id="KW-0812">Transmembrane</keyword>
<dbReference type="Proteomes" id="UP001500236">
    <property type="component" value="Unassembled WGS sequence"/>
</dbReference>
<name>A0ABP6LUT1_9MICC</name>
<evidence type="ECO:0000313" key="2">
    <source>
        <dbReference type="EMBL" id="GAA3061933.1"/>
    </source>
</evidence>
<keyword evidence="3" id="KW-1185">Reference proteome</keyword>